<gene>
    <name evidence="1" type="ORF">MBFIL_18690</name>
</gene>
<dbReference type="RefSeq" id="WP_066973928.1">
    <property type="nucleotide sequence ID" value="NZ_LWMT01000284.1"/>
</dbReference>
<comment type="caution">
    <text evidence="1">The sequence shown here is derived from an EMBL/GenBank/DDBJ whole genome shotgun (WGS) entry which is preliminary data.</text>
</comment>
<evidence type="ECO:0000313" key="1">
    <source>
        <dbReference type="EMBL" id="KZX10252.1"/>
    </source>
</evidence>
<accession>A0A165Z4Y3</accession>
<dbReference type="EMBL" id="LWMT01000284">
    <property type="protein sequence ID" value="KZX10252.1"/>
    <property type="molecule type" value="Genomic_DNA"/>
</dbReference>
<sequence length="135" mass="15673">MYLITNIQDNTLTTGIINESTQKIKYKVDKDIENVIYINNNREEVKWDLGRVNISKYELNMENIDKFYKELENIMEPPIKDKNIFVNIIVNTNFLAYAILEIAIKKFNVQEVFIINNGKLEKGHPCGCAPETMGI</sequence>
<dbReference type="AlphaFoldDB" id="A0A165Z4Y3"/>
<proteinExistence type="predicted"/>
<dbReference type="Proteomes" id="UP000077066">
    <property type="component" value="Unassembled WGS sequence"/>
</dbReference>
<evidence type="ECO:0000313" key="2">
    <source>
        <dbReference type="Proteomes" id="UP000077066"/>
    </source>
</evidence>
<name>A0A165Z4Y3_9EURY</name>
<reference evidence="1 2" key="1">
    <citation type="submission" date="2016-04" db="EMBL/GenBank/DDBJ databases">
        <title>Genome sequence of Methanobrevibacter filiformis DSM 11501.</title>
        <authorList>
            <person name="Poehlein A."/>
            <person name="Seedorf H."/>
            <person name="Daniel R."/>
        </authorList>
    </citation>
    <scope>NUCLEOTIDE SEQUENCE [LARGE SCALE GENOMIC DNA]</scope>
    <source>
        <strain evidence="1 2">DSM 11501</strain>
    </source>
</reference>
<dbReference type="OrthoDB" id="77687at2157"/>
<protein>
    <submittedName>
        <fullName evidence="1">Uncharacterized protein</fullName>
    </submittedName>
</protein>
<dbReference type="STRING" id="55758.MBFIL_18690"/>
<dbReference type="PATRIC" id="fig|55758.3.peg.2087"/>
<organism evidence="1 2">
    <name type="scientific">Methanobrevibacter filiformis</name>
    <dbReference type="NCBI Taxonomy" id="55758"/>
    <lineage>
        <taxon>Archaea</taxon>
        <taxon>Methanobacteriati</taxon>
        <taxon>Methanobacteriota</taxon>
        <taxon>Methanomada group</taxon>
        <taxon>Methanobacteria</taxon>
        <taxon>Methanobacteriales</taxon>
        <taxon>Methanobacteriaceae</taxon>
        <taxon>Methanobrevibacter</taxon>
    </lineage>
</organism>
<keyword evidence="2" id="KW-1185">Reference proteome</keyword>